<dbReference type="SUPFAM" id="SSF56281">
    <property type="entry name" value="Metallo-hydrolase/oxidoreductase"/>
    <property type="match status" value="1"/>
</dbReference>
<evidence type="ECO:0000313" key="2">
    <source>
        <dbReference type="EMBL" id="VAW55528.1"/>
    </source>
</evidence>
<reference evidence="2" key="1">
    <citation type="submission" date="2018-06" db="EMBL/GenBank/DDBJ databases">
        <authorList>
            <person name="Zhirakovskaya E."/>
        </authorList>
    </citation>
    <scope>NUCLEOTIDE SEQUENCE</scope>
</reference>
<sequence>MRITFYGVRGSTPSPGPTTVKYGGNTSCVLIELNNGQRLVLDAGTGMRKLGRTLLQDNSSINIILSHGHWDHIQGYPFFAPIYQPSRQINVFTSDEGGHKLLCSLFDQMDGFNFPLKAEELPSNSECIFKGAETVLFEKNIHLTKKPLNHPGGGSAYRIEDEGVSCAYITDNELDPPYKVNTRYDEWVDFCSGVDVLIHDAQYTEEDMPHKHGWGHSLISQVRQLAIDAKVGTLVLFHHDPDRTDAELDEIQIENEKFFKQHYDNNKSYCAAEGMQITLQKQIAGGNTVIEVK</sequence>
<proteinExistence type="predicted"/>
<dbReference type="Gene3D" id="3.60.15.10">
    <property type="entry name" value="Ribonuclease Z/Hydroxyacylglutathione hydrolase-like"/>
    <property type="match status" value="1"/>
</dbReference>
<protein>
    <submittedName>
        <fullName evidence="2">Metal-dependent hydrolases of the beta-lactamase superfamily I</fullName>
    </submittedName>
</protein>
<dbReference type="InterPro" id="IPR001279">
    <property type="entry name" value="Metallo-B-lactamas"/>
</dbReference>
<dbReference type="CDD" id="cd07715">
    <property type="entry name" value="TaR3-like_MBL-fold"/>
    <property type="match status" value="1"/>
</dbReference>
<dbReference type="Pfam" id="PF12706">
    <property type="entry name" value="Lactamase_B_2"/>
    <property type="match status" value="1"/>
</dbReference>
<organism evidence="2">
    <name type="scientific">hydrothermal vent metagenome</name>
    <dbReference type="NCBI Taxonomy" id="652676"/>
    <lineage>
        <taxon>unclassified sequences</taxon>
        <taxon>metagenomes</taxon>
        <taxon>ecological metagenomes</taxon>
    </lineage>
</organism>
<dbReference type="InterPro" id="IPR036866">
    <property type="entry name" value="RibonucZ/Hydroxyglut_hydro"/>
</dbReference>
<name>A0A3B0WHL8_9ZZZZ</name>
<accession>A0A3B0WHL8</accession>
<dbReference type="PANTHER" id="PTHR42663:SF4">
    <property type="entry name" value="SLL1036 PROTEIN"/>
    <property type="match status" value="1"/>
</dbReference>
<dbReference type="EMBL" id="UOFE01000049">
    <property type="protein sequence ID" value="VAW55528.1"/>
    <property type="molecule type" value="Genomic_DNA"/>
</dbReference>
<feature type="domain" description="Metallo-beta-lactamase" evidence="1">
    <location>
        <begin position="38"/>
        <end position="239"/>
    </location>
</feature>
<dbReference type="AlphaFoldDB" id="A0A3B0WHL8"/>
<gene>
    <name evidence="2" type="ORF">MNBD_GAMMA05-2102</name>
</gene>
<evidence type="ECO:0000259" key="1">
    <source>
        <dbReference type="Pfam" id="PF12706"/>
    </source>
</evidence>
<keyword evidence="2" id="KW-0378">Hydrolase</keyword>
<dbReference type="GO" id="GO:0016787">
    <property type="term" value="F:hydrolase activity"/>
    <property type="evidence" value="ECO:0007669"/>
    <property type="project" value="UniProtKB-KW"/>
</dbReference>
<dbReference type="PANTHER" id="PTHR42663">
    <property type="entry name" value="HYDROLASE C777.06C-RELATED-RELATED"/>
    <property type="match status" value="1"/>
</dbReference>